<evidence type="ECO:0000313" key="2">
    <source>
        <dbReference type="EMBL" id="KAK9740069.1"/>
    </source>
</evidence>
<organism evidence="2 3">
    <name type="scientific">Saponaria officinalis</name>
    <name type="common">Common soapwort</name>
    <name type="synonym">Lychnis saponaria</name>
    <dbReference type="NCBI Taxonomy" id="3572"/>
    <lineage>
        <taxon>Eukaryota</taxon>
        <taxon>Viridiplantae</taxon>
        <taxon>Streptophyta</taxon>
        <taxon>Embryophyta</taxon>
        <taxon>Tracheophyta</taxon>
        <taxon>Spermatophyta</taxon>
        <taxon>Magnoliopsida</taxon>
        <taxon>eudicotyledons</taxon>
        <taxon>Gunneridae</taxon>
        <taxon>Pentapetalae</taxon>
        <taxon>Caryophyllales</taxon>
        <taxon>Caryophyllaceae</taxon>
        <taxon>Caryophylleae</taxon>
        <taxon>Saponaria</taxon>
    </lineage>
</organism>
<gene>
    <name evidence="2" type="ORF">RND81_03G009000</name>
</gene>
<comment type="caution">
    <text evidence="2">The sequence shown here is derived from an EMBL/GenBank/DDBJ whole genome shotgun (WGS) entry which is preliminary data.</text>
</comment>
<accession>A0AAW1M4D5</accession>
<evidence type="ECO:0000259" key="1">
    <source>
        <dbReference type="Pfam" id="PF22936"/>
    </source>
</evidence>
<reference evidence="2" key="1">
    <citation type="submission" date="2024-03" db="EMBL/GenBank/DDBJ databases">
        <title>WGS assembly of Saponaria officinalis var. Norfolk2.</title>
        <authorList>
            <person name="Jenkins J."/>
            <person name="Shu S."/>
            <person name="Grimwood J."/>
            <person name="Barry K."/>
            <person name="Goodstein D."/>
            <person name="Schmutz J."/>
            <person name="Leebens-Mack J."/>
            <person name="Osbourn A."/>
        </authorList>
    </citation>
    <scope>NUCLEOTIDE SEQUENCE [LARGE SCALE GENOMIC DNA]</scope>
    <source>
        <strain evidence="2">JIC</strain>
    </source>
</reference>
<dbReference type="Proteomes" id="UP001443914">
    <property type="component" value="Unassembled WGS sequence"/>
</dbReference>
<dbReference type="AlphaFoldDB" id="A0AAW1M4D5"/>
<dbReference type="Pfam" id="PF22936">
    <property type="entry name" value="Pol_BBD"/>
    <property type="match status" value="1"/>
</dbReference>
<feature type="domain" description="Retrovirus-related Pol polyprotein from transposon TNT 1-94-like beta-barrel" evidence="1">
    <location>
        <begin position="30"/>
        <end position="112"/>
    </location>
</feature>
<evidence type="ECO:0000313" key="3">
    <source>
        <dbReference type="Proteomes" id="UP001443914"/>
    </source>
</evidence>
<name>A0AAW1M4D5_SAPOF</name>
<proteinExistence type="predicted"/>
<keyword evidence="3" id="KW-1185">Reference proteome</keyword>
<dbReference type="InterPro" id="IPR054722">
    <property type="entry name" value="PolX-like_BBD"/>
</dbReference>
<protein>
    <recommendedName>
        <fullName evidence="1">Retrovirus-related Pol polyprotein from transposon TNT 1-94-like beta-barrel domain-containing protein</fullName>
    </recommendedName>
</protein>
<dbReference type="EMBL" id="JBDFQZ010000003">
    <property type="protein sequence ID" value="KAK9740069.1"/>
    <property type="molecule type" value="Genomic_DNA"/>
</dbReference>
<sequence>MKGKKSGNIFMKLLFYFFMITLATIDTTKWVFDTSSSFNICNMLRGLRISRWLNKEEVNLHVANGANVAAIAVGEISLVMPMGKTMLLESCYYVPKFVSNIISILSLDKYGFRTTFHNNQCVIFHGDELYVHCYLQHGLYVFT</sequence>